<organism evidence="1 2">
    <name type="scientific">Naganishia adeliensis</name>
    <dbReference type="NCBI Taxonomy" id="92952"/>
    <lineage>
        <taxon>Eukaryota</taxon>
        <taxon>Fungi</taxon>
        <taxon>Dikarya</taxon>
        <taxon>Basidiomycota</taxon>
        <taxon>Agaricomycotina</taxon>
        <taxon>Tremellomycetes</taxon>
        <taxon>Filobasidiales</taxon>
        <taxon>Filobasidiaceae</taxon>
        <taxon>Naganishia</taxon>
    </lineage>
</organism>
<evidence type="ECO:0000313" key="2">
    <source>
        <dbReference type="Proteomes" id="UP001230649"/>
    </source>
</evidence>
<reference evidence="1" key="1">
    <citation type="submission" date="2023-04" db="EMBL/GenBank/DDBJ databases">
        <title>Draft Genome sequencing of Naganishia species isolated from polar environments using Oxford Nanopore Technology.</title>
        <authorList>
            <person name="Leo P."/>
            <person name="Venkateswaran K."/>
        </authorList>
    </citation>
    <scope>NUCLEOTIDE SEQUENCE</scope>
    <source>
        <strain evidence="1">MNA-CCFEE 5262</strain>
    </source>
</reference>
<name>A0ACC2WV06_9TREE</name>
<sequence length="255" mass="28420">MSSRKHESYSPSGSANPADTPAIDPQDTYMPPSLARFYMTHLTVTLLHYQGFTSCQAEVIAELEKKVEDHIANIFGTAKLLAEQCGRRDPQSEDVVSALEVVRSESLPVPYPHEEDAPGSSTKQDRSGGSRSRRERRMKRGERLLTEDLIRFIQRDNRLRAQPPDGIPLAGLHSLPLITDESSETTDEPPMLTTSDSEDTPRQSSLAGSSKIKVGKKKRKLGYMLDVAPSLPDLPPRHTWKRSLVRSALNLIIEH</sequence>
<gene>
    <name evidence="1" type="ORF">QFC20_001118</name>
</gene>
<proteinExistence type="predicted"/>
<dbReference type="Proteomes" id="UP001230649">
    <property type="component" value="Unassembled WGS sequence"/>
</dbReference>
<dbReference type="EMBL" id="JASBWS010000006">
    <property type="protein sequence ID" value="KAJ9115251.1"/>
    <property type="molecule type" value="Genomic_DNA"/>
</dbReference>
<keyword evidence="2" id="KW-1185">Reference proteome</keyword>
<comment type="caution">
    <text evidence="1">The sequence shown here is derived from an EMBL/GenBank/DDBJ whole genome shotgun (WGS) entry which is preliminary data.</text>
</comment>
<evidence type="ECO:0000313" key="1">
    <source>
        <dbReference type="EMBL" id="KAJ9115251.1"/>
    </source>
</evidence>
<accession>A0ACC2WV06</accession>
<protein>
    <submittedName>
        <fullName evidence="1">Uncharacterized protein</fullName>
    </submittedName>
</protein>